<dbReference type="FunCoup" id="J3NVY7">
    <property type="interactions" value="1146"/>
</dbReference>
<reference evidence="8" key="4">
    <citation type="journal article" date="2015" name="G3 (Bethesda)">
        <title>Genome sequences of three phytopathogenic species of the Magnaporthaceae family of fungi.</title>
        <authorList>
            <person name="Okagaki L.H."/>
            <person name="Nunes C.C."/>
            <person name="Sailsbery J."/>
            <person name="Clay B."/>
            <person name="Brown D."/>
            <person name="John T."/>
            <person name="Oh Y."/>
            <person name="Young N."/>
            <person name="Fitzgerald M."/>
            <person name="Haas B.J."/>
            <person name="Zeng Q."/>
            <person name="Young S."/>
            <person name="Adiconis X."/>
            <person name="Fan L."/>
            <person name="Levin J.Z."/>
            <person name="Mitchell T.K."/>
            <person name="Okubara P.A."/>
            <person name="Farman M.L."/>
            <person name="Kohn L.M."/>
            <person name="Birren B."/>
            <person name="Ma L.-J."/>
            <person name="Dean R.A."/>
        </authorList>
    </citation>
    <scope>NUCLEOTIDE SEQUENCE</scope>
    <source>
        <strain evidence="8">R3-111a-1</strain>
    </source>
</reference>
<feature type="region of interest" description="Disordered" evidence="5">
    <location>
        <begin position="956"/>
        <end position="1091"/>
    </location>
</feature>
<dbReference type="Gene3D" id="1.25.40.1040">
    <property type="match status" value="1"/>
</dbReference>
<dbReference type="EMBL" id="GL385397">
    <property type="protein sequence ID" value="EJT75517.1"/>
    <property type="molecule type" value="Genomic_DNA"/>
</dbReference>
<feature type="compositionally biased region" description="Pro residues" evidence="5">
    <location>
        <begin position="112"/>
        <end position="122"/>
    </location>
</feature>
<reference evidence="7" key="3">
    <citation type="submission" date="2010-09" db="EMBL/GenBank/DDBJ databases">
        <title>Annotation of Gaeumannomyces graminis var. tritici R3-111a-1.</title>
        <authorList>
            <consortium name="The Broad Institute Genome Sequencing Platform"/>
            <person name="Ma L.-J."/>
            <person name="Dead R."/>
            <person name="Young S.K."/>
            <person name="Zeng Q."/>
            <person name="Gargeya S."/>
            <person name="Fitzgerald M."/>
            <person name="Haas B."/>
            <person name="Abouelleil A."/>
            <person name="Alvarado L."/>
            <person name="Arachchi H.M."/>
            <person name="Berlin A."/>
            <person name="Brown A."/>
            <person name="Chapman S.B."/>
            <person name="Chen Z."/>
            <person name="Dunbar C."/>
            <person name="Freedman E."/>
            <person name="Gearin G."/>
            <person name="Gellesch M."/>
            <person name="Goldberg J."/>
            <person name="Griggs A."/>
            <person name="Gujja S."/>
            <person name="Heiman D."/>
            <person name="Howarth C."/>
            <person name="Larson L."/>
            <person name="Lui A."/>
            <person name="MacDonald P.J.P."/>
            <person name="Mehta T."/>
            <person name="Montmayeur A."/>
            <person name="Murphy C."/>
            <person name="Neiman D."/>
            <person name="Pearson M."/>
            <person name="Priest M."/>
            <person name="Roberts A."/>
            <person name="Saif S."/>
            <person name="Shea T."/>
            <person name="Shenoy N."/>
            <person name="Sisk P."/>
            <person name="Stolte C."/>
            <person name="Sykes S."/>
            <person name="Yandava C."/>
            <person name="Wortman J."/>
            <person name="Nusbaum C."/>
            <person name="Birren B."/>
        </authorList>
    </citation>
    <scope>NUCLEOTIDE SEQUENCE</scope>
    <source>
        <strain evidence="7">R3-111a-1</strain>
    </source>
</reference>
<dbReference type="SMART" id="SM00386">
    <property type="entry name" value="HAT"/>
    <property type="match status" value="9"/>
</dbReference>
<evidence type="ECO:0000256" key="1">
    <source>
        <dbReference type="ARBA" id="ARBA00002863"/>
    </source>
</evidence>
<feature type="compositionally biased region" description="Low complexity" evidence="5">
    <location>
        <begin position="1064"/>
        <end position="1091"/>
    </location>
</feature>
<dbReference type="RefSeq" id="XP_009221517.1">
    <property type="nucleotide sequence ID" value="XM_009223253.1"/>
</dbReference>
<keyword evidence="3 4" id="KW-0539">Nucleus</keyword>
<dbReference type="InterPro" id="IPR045243">
    <property type="entry name" value="Rna14-like"/>
</dbReference>
<dbReference type="EnsemblFungi" id="EJT75517">
    <property type="protein sequence ID" value="EJT75517"/>
    <property type="gene ID" value="GGTG_05450"/>
</dbReference>
<dbReference type="InterPro" id="IPR003107">
    <property type="entry name" value="HAT"/>
</dbReference>
<evidence type="ECO:0000256" key="4">
    <source>
        <dbReference type="RuleBase" id="RU369035"/>
    </source>
</evidence>
<dbReference type="GO" id="GO:0003729">
    <property type="term" value="F:mRNA binding"/>
    <property type="evidence" value="ECO:0007669"/>
    <property type="project" value="TreeGrafter"/>
</dbReference>
<name>J3NVY7_GAET3</name>
<proteinExistence type="predicted"/>
<evidence type="ECO:0000259" key="6">
    <source>
        <dbReference type="Pfam" id="PF05843"/>
    </source>
</evidence>
<dbReference type="GO" id="GO:0005634">
    <property type="term" value="C:nucleus"/>
    <property type="evidence" value="ECO:0007669"/>
    <property type="project" value="UniProtKB-SubCell"/>
</dbReference>
<dbReference type="VEuPathDB" id="FungiDB:GGTG_05450"/>
<comment type="subcellular location">
    <subcellularLocation>
        <location evidence="4">Nucleus</location>
    </subcellularLocation>
    <subcellularLocation>
        <location evidence="4">Cytoplasm</location>
    </subcellularLocation>
    <text evidence="4">Nucleus and/or cytoplasm.</text>
</comment>
<dbReference type="GO" id="GO:0180010">
    <property type="term" value="P:co-transcriptional mRNA 3'-end processing, cleavage and polyadenylation pathway"/>
    <property type="evidence" value="ECO:0007669"/>
    <property type="project" value="UniProtKB-UniRule"/>
</dbReference>
<evidence type="ECO:0000313" key="8">
    <source>
        <dbReference type="EnsemblFungi" id="EJT75517"/>
    </source>
</evidence>
<feature type="compositionally biased region" description="Polar residues" evidence="5">
    <location>
        <begin position="966"/>
        <end position="978"/>
    </location>
</feature>
<feature type="compositionally biased region" description="Acidic residues" evidence="5">
    <location>
        <begin position="51"/>
        <end position="60"/>
    </location>
</feature>
<dbReference type="AlphaFoldDB" id="J3NVY7"/>
<keyword evidence="4" id="KW-0963">Cytoplasm</keyword>
<accession>J3NVY7</accession>
<dbReference type="eggNOG" id="KOG1914">
    <property type="taxonomic scope" value="Eukaryota"/>
</dbReference>
<reference evidence="8" key="5">
    <citation type="submission" date="2018-04" db="UniProtKB">
        <authorList>
            <consortium name="EnsemblFungi"/>
        </authorList>
    </citation>
    <scope>IDENTIFICATION</scope>
    <source>
        <strain evidence="8">R3-111a-1</strain>
    </source>
</reference>
<dbReference type="InterPro" id="IPR011990">
    <property type="entry name" value="TPR-like_helical_dom_sf"/>
</dbReference>
<evidence type="ECO:0000313" key="7">
    <source>
        <dbReference type="EMBL" id="EJT75517.1"/>
    </source>
</evidence>
<dbReference type="Pfam" id="PF05843">
    <property type="entry name" value="Suf"/>
    <property type="match status" value="1"/>
</dbReference>
<keyword evidence="9" id="KW-1185">Reference proteome</keyword>
<dbReference type="GO" id="GO:0005737">
    <property type="term" value="C:cytoplasm"/>
    <property type="evidence" value="ECO:0007669"/>
    <property type="project" value="UniProtKB-SubCell"/>
</dbReference>
<feature type="compositionally biased region" description="Polar residues" evidence="5">
    <location>
        <begin position="1009"/>
        <end position="1019"/>
    </location>
</feature>
<gene>
    <name evidence="8" type="primary">20345908</name>
    <name evidence="7" type="ORF">GGTG_05450</name>
</gene>
<feature type="compositionally biased region" description="Polar residues" evidence="5">
    <location>
        <begin position="27"/>
        <end position="46"/>
    </location>
</feature>
<feature type="compositionally biased region" description="Pro residues" evidence="5">
    <location>
        <begin position="815"/>
        <end position="826"/>
    </location>
</feature>
<keyword evidence="2" id="KW-0677">Repeat</keyword>
<dbReference type="Proteomes" id="UP000006039">
    <property type="component" value="Unassembled WGS sequence"/>
</dbReference>
<dbReference type="OrthoDB" id="26282at2759"/>
<feature type="region of interest" description="Disordered" evidence="5">
    <location>
        <begin position="557"/>
        <end position="589"/>
    </location>
</feature>
<organism evidence="7">
    <name type="scientific">Gaeumannomyces tritici (strain R3-111a-1)</name>
    <name type="common">Wheat and barley take-all root rot fungus</name>
    <name type="synonym">Gaeumannomyces graminis var. tritici</name>
    <dbReference type="NCBI Taxonomy" id="644352"/>
    <lineage>
        <taxon>Eukaryota</taxon>
        <taxon>Fungi</taxon>
        <taxon>Dikarya</taxon>
        <taxon>Ascomycota</taxon>
        <taxon>Pezizomycotina</taxon>
        <taxon>Sordariomycetes</taxon>
        <taxon>Sordariomycetidae</taxon>
        <taxon>Magnaporthales</taxon>
        <taxon>Magnaporthaceae</taxon>
        <taxon>Gaeumannomyces</taxon>
    </lineage>
</organism>
<feature type="region of interest" description="Disordered" evidence="5">
    <location>
        <begin position="1"/>
        <end position="125"/>
    </location>
</feature>
<feature type="compositionally biased region" description="Basic and acidic residues" evidence="5">
    <location>
        <begin position="858"/>
        <end position="875"/>
    </location>
</feature>
<protein>
    <recommendedName>
        <fullName evidence="4">mRNA 3'-end-processing protein RNA14</fullName>
    </recommendedName>
</protein>
<feature type="region of interest" description="Disordered" evidence="5">
    <location>
        <begin position="807"/>
        <end position="886"/>
    </location>
</feature>
<evidence type="ECO:0000256" key="5">
    <source>
        <dbReference type="SAM" id="MobiDB-lite"/>
    </source>
</evidence>
<evidence type="ECO:0000313" key="9">
    <source>
        <dbReference type="Proteomes" id="UP000006039"/>
    </source>
</evidence>
<feature type="domain" description="Suppressor of forked" evidence="6">
    <location>
        <begin position="172"/>
        <end position="776"/>
    </location>
</feature>
<dbReference type="PANTHER" id="PTHR19980">
    <property type="entry name" value="RNA CLEAVAGE STIMULATION FACTOR"/>
    <property type="match status" value="1"/>
</dbReference>
<reference evidence="7" key="2">
    <citation type="submission" date="2010-07" db="EMBL/GenBank/DDBJ databases">
        <authorList>
            <consortium name="The Broad Institute Genome Sequencing Platform"/>
            <consortium name="Broad Institute Genome Sequencing Center for Infectious Disease"/>
            <person name="Ma L.-J."/>
            <person name="Dead R."/>
            <person name="Young S."/>
            <person name="Zeng Q."/>
            <person name="Koehrsen M."/>
            <person name="Alvarado L."/>
            <person name="Berlin A."/>
            <person name="Chapman S.B."/>
            <person name="Chen Z."/>
            <person name="Freedman E."/>
            <person name="Gellesch M."/>
            <person name="Goldberg J."/>
            <person name="Griggs A."/>
            <person name="Gujja S."/>
            <person name="Heilman E.R."/>
            <person name="Heiman D."/>
            <person name="Hepburn T."/>
            <person name="Howarth C."/>
            <person name="Jen D."/>
            <person name="Larson L."/>
            <person name="Mehta T."/>
            <person name="Neiman D."/>
            <person name="Pearson M."/>
            <person name="Roberts A."/>
            <person name="Saif S."/>
            <person name="Shea T."/>
            <person name="Shenoy N."/>
            <person name="Sisk P."/>
            <person name="Stolte C."/>
            <person name="Sykes S."/>
            <person name="Walk T."/>
            <person name="White J."/>
            <person name="Yandava C."/>
            <person name="Haas B."/>
            <person name="Nusbaum C."/>
            <person name="Birren B."/>
        </authorList>
    </citation>
    <scope>NUCLEOTIDE SEQUENCE</scope>
    <source>
        <strain evidence="7">R3-111a-1</strain>
    </source>
</reference>
<reference evidence="9" key="1">
    <citation type="submission" date="2010-07" db="EMBL/GenBank/DDBJ databases">
        <title>The genome sequence of Gaeumannomyces graminis var. tritici strain R3-111a-1.</title>
        <authorList>
            <consortium name="The Broad Institute Genome Sequencing Platform"/>
            <person name="Ma L.-J."/>
            <person name="Dead R."/>
            <person name="Young S."/>
            <person name="Zeng Q."/>
            <person name="Koehrsen M."/>
            <person name="Alvarado L."/>
            <person name="Berlin A."/>
            <person name="Chapman S.B."/>
            <person name="Chen Z."/>
            <person name="Freedman E."/>
            <person name="Gellesch M."/>
            <person name="Goldberg J."/>
            <person name="Griggs A."/>
            <person name="Gujja S."/>
            <person name="Heilman E.R."/>
            <person name="Heiman D."/>
            <person name="Hepburn T."/>
            <person name="Howarth C."/>
            <person name="Jen D."/>
            <person name="Larson L."/>
            <person name="Mehta T."/>
            <person name="Neiman D."/>
            <person name="Pearson M."/>
            <person name="Roberts A."/>
            <person name="Saif S."/>
            <person name="Shea T."/>
            <person name="Shenoy N."/>
            <person name="Sisk P."/>
            <person name="Stolte C."/>
            <person name="Sykes S."/>
            <person name="Walk T."/>
            <person name="White J."/>
            <person name="Yandava C."/>
            <person name="Haas B."/>
            <person name="Nusbaum C."/>
            <person name="Birren B."/>
        </authorList>
    </citation>
    <scope>NUCLEOTIDE SEQUENCE [LARGE SCALE GENOMIC DNA]</scope>
    <source>
        <strain evidence="9">R3-111a-1</strain>
    </source>
</reference>
<comment type="function">
    <text evidence="1 4">Component of the cleavage factor IA (CFIA) complex, which is involved in the endonucleolytic cleavage during polyadenylation-dependent pre-mRNA 3'-end formation.</text>
</comment>
<dbReference type="HOGENOM" id="CLU_007630_1_1_1"/>
<dbReference type="STRING" id="644352.J3NVY7"/>
<feature type="compositionally biased region" description="Acidic residues" evidence="5">
    <location>
        <begin position="1"/>
        <end position="24"/>
    </location>
</feature>
<evidence type="ECO:0000256" key="2">
    <source>
        <dbReference type="ARBA" id="ARBA00022737"/>
    </source>
</evidence>
<dbReference type="SUPFAM" id="SSF48452">
    <property type="entry name" value="TPR-like"/>
    <property type="match status" value="2"/>
</dbReference>
<dbReference type="GeneID" id="20345908"/>
<feature type="compositionally biased region" description="Pro residues" evidence="5">
    <location>
        <begin position="1026"/>
        <end position="1038"/>
    </location>
</feature>
<sequence length="1091" mass="121398">MADYDPEAQPDLGWNEDGDDDGPDEPQSATQDSDSNDSNQQLQAASVANGDSEDAADYDPESVSLVGAVTGLDSKPLKPSPQPAGKKRKTAGGFLVGDSDDSENEDASAPSVQPPATKPLPQSPVQIHNGAAQKAPSPVLAQPAEAGADLDGPKPSHASVVPPIMSYDPIPALELRVKEDPRGAIDAWLSLLAAYHQRNNIQEIRGAYERFLAVFPHAADMWVKYLEMELNEGNFVEAEALFGKSLMSVPNVQLWTVYLDYIRRRNDLNDPSGQARKVVTQAYEFVIDNVGIDRDAGKIWSDYIQFIRLAPGTIGGTAWQDQQKMDQLRKAFQRAVCMPISNVNSLWREYDLFEKAANTTNSATSRKFVNERSPAYMTAKSANMALDNVTRNLVRSSFPRLPPAPGFEGDVEFAEQLEIWQRWIKWEKEDRLDLANDEPELLKKRILYTYRQAIMALRFCPEIWVDAAEWCFENSIVLNGKDAGLAFLTEGIEANSESVLLALKHADRIETTYPIDEGDEAKIARGNAVKAPYIKVLDTLYAQIKTVKEREKAEIARIRESAPQAAPAQKSEDDDDGEASAEKPQPDENQELISGIEKGFAAQTDLLGRTVSFVWIALARAMRRIQGKGNQKLEAPLGGMRQVFTLARLRGRLSSDVYIAMAQLEWTVYKDISCTKIYERGAKLFPEDEHFMLEYLRYLHAKDDTTNARVVFETCVNRLTQKPALVHKAKPLYSYFHQYSSRFGELSQTAKLEKRMAELFPEDPQLAHFTARFGTNARIGTDEFNPITARFIISPAAQLRPKLLMPSIESNLPAPGSPGGPRPLNSPRPQFMQPTNSPKRPFPIDDFDDSNPPPKKIQRGDRDRDRERDQRDFQRGESPLKGAAGRRLENQRRMHGHGHGHGNAGSSYSAPAPSIPRDITFLLSQLPNAESYNTSRLNSALVMDMLRDTHVPDYPAWKTRQEKGPSRQNHGRQVSTDFASHGHHHQGRDSPSLIGRTNSPFSDARRQLASASATYQQRPASRDSYEPPPVQPYAPPPQGYEGAPTGAWPPPPQLPYGATAPAHGYGAPPQQLYQQPAPQQSSQPPYGSYRY</sequence>
<keyword evidence="4" id="KW-0507">mRNA processing</keyword>
<dbReference type="PANTHER" id="PTHR19980:SF0">
    <property type="entry name" value="CLEAVAGE STIMULATION FACTOR SUBUNIT 3"/>
    <property type="match status" value="1"/>
</dbReference>
<dbReference type="InterPro" id="IPR008847">
    <property type="entry name" value="Suf"/>
</dbReference>
<evidence type="ECO:0000256" key="3">
    <source>
        <dbReference type="ARBA" id="ARBA00023242"/>
    </source>
</evidence>